<name>A0A934X6W9_9MICO</name>
<feature type="transmembrane region" description="Helical" evidence="2">
    <location>
        <begin position="52"/>
        <end position="71"/>
    </location>
</feature>
<feature type="transmembrane region" description="Helical" evidence="2">
    <location>
        <begin position="164"/>
        <end position="184"/>
    </location>
</feature>
<feature type="region of interest" description="Disordered" evidence="1">
    <location>
        <begin position="1"/>
        <end position="20"/>
    </location>
</feature>
<reference evidence="3 4" key="1">
    <citation type="submission" date="2020-10" db="EMBL/GenBank/DDBJ databases">
        <title>Connecting structure to function with the recovery of over 1000 high-quality activated sludge metagenome-assembled genomes encoding full-length rRNA genes using long-read sequencing.</title>
        <authorList>
            <person name="Singleton C.M."/>
            <person name="Petriglieri F."/>
            <person name="Kristensen J.M."/>
            <person name="Kirkegaard R.H."/>
            <person name="Michaelsen T.Y."/>
            <person name="Andersen M.H."/>
            <person name="Karst S.M."/>
            <person name="Dueholm M.S."/>
            <person name="Nielsen P.H."/>
            <person name="Albertsen M."/>
        </authorList>
    </citation>
    <scope>NUCLEOTIDE SEQUENCE [LARGE SCALE GENOMIC DNA]</scope>
    <source>
        <strain evidence="3">AalE_18-Q3-R2-46_BAT3C.188</strain>
    </source>
</reference>
<evidence type="ECO:0000256" key="2">
    <source>
        <dbReference type="SAM" id="Phobius"/>
    </source>
</evidence>
<organism evidence="3 4">
    <name type="scientific">Candidatus Phosphoribacter hodrii</name>
    <dbReference type="NCBI Taxonomy" id="2953743"/>
    <lineage>
        <taxon>Bacteria</taxon>
        <taxon>Bacillati</taxon>
        <taxon>Actinomycetota</taxon>
        <taxon>Actinomycetes</taxon>
        <taxon>Micrococcales</taxon>
        <taxon>Dermatophilaceae</taxon>
        <taxon>Candidatus Phosphoribacter</taxon>
    </lineage>
</organism>
<evidence type="ECO:0000313" key="3">
    <source>
        <dbReference type="EMBL" id="MBK6301393.1"/>
    </source>
</evidence>
<comment type="caution">
    <text evidence="3">The sequence shown here is derived from an EMBL/GenBank/DDBJ whole genome shotgun (WGS) entry which is preliminary data.</text>
</comment>
<protein>
    <submittedName>
        <fullName evidence="3">Uncharacterized protein</fullName>
    </submittedName>
</protein>
<feature type="transmembrane region" description="Helical" evidence="2">
    <location>
        <begin position="248"/>
        <end position="269"/>
    </location>
</feature>
<sequence length="274" mass="26986">MSDPSAATSHRRGPHVGRFGDVDSTRLPGLVTVAALTTTGALAATSLAGPGLLAGLLGILALIVALGWPILSSPPALGQVQVGLAVGGLLIAATVGLTTGSHRLVWLPVAVAIGMLVSFFLQLLRSDDRHGLTEAMSVVATGLACVGSGAALVPLILTEPGVRFALIGLAGLAAGVLAELTGRMPRVGAKAVFVVMLAGGLGGWLAAVLLGSAGSAGLGAGMLLASFSYSARRIFGAVPGSRETPGQVALGVATVLLPTVLLLALGALAKVYSG</sequence>
<keyword evidence="2" id="KW-0472">Membrane</keyword>
<proteinExistence type="predicted"/>
<evidence type="ECO:0000256" key="1">
    <source>
        <dbReference type="SAM" id="MobiDB-lite"/>
    </source>
</evidence>
<feature type="transmembrane region" description="Helical" evidence="2">
    <location>
        <begin position="77"/>
        <end position="97"/>
    </location>
</feature>
<dbReference type="Proteomes" id="UP000718281">
    <property type="component" value="Unassembled WGS sequence"/>
</dbReference>
<keyword evidence="2" id="KW-1133">Transmembrane helix</keyword>
<feature type="transmembrane region" description="Helical" evidence="2">
    <location>
        <begin position="136"/>
        <end position="157"/>
    </location>
</feature>
<keyword evidence="2" id="KW-0812">Transmembrane</keyword>
<evidence type="ECO:0000313" key="4">
    <source>
        <dbReference type="Proteomes" id="UP000718281"/>
    </source>
</evidence>
<dbReference type="EMBL" id="JADIXZ010000004">
    <property type="protein sequence ID" value="MBK6301393.1"/>
    <property type="molecule type" value="Genomic_DNA"/>
</dbReference>
<feature type="transmembrane region" description="Helical" evidence="2">
    <location>
        <begin position="104"/>
        <end position="124"/>
    </location>
</feature>
<gene>
    <name evidence="3" type="ORF">IPF40_10210</name>
</gene>
<dbReference type="AlphaFoldDB" id="A0A934X6W9"/>
<accession>A0A934X6W9</accession>